<evidence type="ECO:0000313" key="2">
    <source>
        <dbReference type="Proteomes" id="UP000315116"/>
    </source>
</evidence>
<reference evidence="1 2" key="1">
    <citation type="journal article" date="2017" name="BMC Genomics">
        <title>Genomic characterization of two novel pathogenic avipoxviruses isolated from pacific shearwaters (Ardenna spp.).</title>
        <authorList>
            <person name="Sarker S."/>
            <person name="Das S."/>
            <person name="Lavers J.L."/>
            <person name="Hutton I."/>
            <person name="Helbig K."/>
            <person name="Imbery J."/>
            <person name="Upton C."/>
            <person name="Raidal S.R."/>
        </authorList>
    </citation>
    <scope>NUCLEOTIDE SEQUENCE [LARGE SCALE GENOMIC DNA]</scope>
    <source>
        <strain evidence="1 2">SWPV-1</strain>
    </source>
</reference>
<accession>A0A1V0S829</accession>
<proteinExistence type="predicted"/>
<protein>
    <submittedName>
        <fullName evidence="1">SWPV1-206</fullName>
    </submittedName>
</protein>
<name>A0A1V0S829_CNPV</name>
<organism evidence="1 2">
    <name type="scientific">Shearwaterpox virus</name>
    <dbReference type="NCBI Taxonomy" id="1974596"/>
    <lineage>
        <taxon>Viruses</taxon>
        <taxon>Varidnaviria</taxon>
        <taxon>Bamfordvirae</taxon>
        <taxon>Nucleocytoviricota</taxon>
        <taxon>Pokkesviricetes</taxon>
        <taxon>Chitovirales</taxon>
        <taxon>Poxviridae</taxon>
        <taxon>Chordopoxvirinae</taxon>
        <taxon>Avipoxvirus</taxon>
        <taxon>Avipoxvirus canarypox</taxon>
        <taxon>Canarypox virus</taxon>
    </lineage>
</organism>
<dbReference type="EMBL" id="KX857216">
    <property type="protein sequence ID" value="ARF02780.1"/>
    <property type="molecule type" value="Genomic_DNA"/>
</dbReference>
<dbReference type="PROSITE" id="PS51257">
    <property type="entry name" value="PROKAR_LIPOPROTEIN"/>
    <property type="match status" value="1"/>
</dbReference>
<sequence>MSCKVIILITIYFYIYSSVSCVRPACNKRCCDEAKVYNEKVRNRELCRLKCYLCYFLSMIHITVDASITGYLCNNSSINTQDNLDECLQKCHEIPPKGCKKECCDQRDMILTRRRDDPDACCEGHKHVNVDDINDEDVIDCRVSSSNCKDQGFLILYSDNSTVCVSKDSKSNGELGHDFGYSDECWQLDEYSSDPRKNFWTELQL</sequence>
<dbReference type="InterPro" id="IPR020343">
    <property type="entry name" value="Chemokine_CC_FPV060"/>
</dbReference>
<gene>
    <name evidence="1" type="primary">SWPV1-206</name>
</gene>
<dbReference type="Pfam" id="PF17614">
    <property type="entry name" value="FPV060"/>
    <property type="match status" value="1"/>
</dbReference>
<evidence type="ECO:0000313" key="1">
    <source>
        <dbReference type="EMBL" id="ARF02780.1"/>
    </source>
</evidence>
<dbReference type="Proteomes" id="UP000315116">
    <property type="component" value="Segment"/>
</dbReference>